<evidence type="ECO:0000313" key="2">
    <source>
        <dbReference type="Proteomes" id="UP001498398"/>
    </source>
</evidence>
<name>A0ABR1IS10_9AGAR</name>
<accession>A0ABR1IS10</accession>
<comment type="caution">
    <text evidence="1">The sequence shown here is derived from an EMBL/GenBank/DDBJ whole genome shotgun (WGS) entry which is preliminary data.</text>
</comment>
<reference evidence="1 2" key="1">
    <citation type="submission" date="2024-01" db="EMBL/GenBank/DDBJ databases">
        <title>A draft genome for the cacao thread blight pathogen Marasmiellus scandens.</title>
        <authorList>
            <person name="Baruah I.K."/>
            <person name="Leung J."/>
            <person name="Bukari Y."/>
            <person name="Amoako-Attah I."/>
            <person name="Meinhardt L.W."/>
            <person name="Bailey B.A."/>
            <person name="Cohen S.P."/>
        </authorList>
    </citation>
    <scope>NUCLEOTIDE SEQUENCE [LARGE SCALE GENOMIC DNA]</scope>
    <source>
        <strain evidence="1 2">GH-19</strain>
    </source>
</reference>
<protein>
    <submittedName>
        <fullName evidence="1">Uncharacterized protein</fullName>
    </submittedName>
</protein>
<dbReference type="Proteomes" id="UP001498398">
    <property type="component" value="Unassembled WGS sequence"/>
</dbReference>
<keyword evidence="2" id="KW-1185">Reference proteome</keyword>
<proteinExistence type="predicted"/>
<organism evidence="1 2">
    <name type="scientific">Marasmiellus scandens</name>
    <dbReference type="NCBI Taxonomy" id="2682957"/>
    <lineage>
        <taxon>Eukaryota</taxon>
        <taxon>Fungi</taxon>
        <taxon>Dikarya</taxon>
        <taxon>Basidiomycota</taxon>
        <taxon>Agaricomycotina</taxon>
        <taxon>Agaricomycetes</taxon>
        <taxon>Agaricomycetidae</taxon>
        <taxon>Agaricales</taxon>
        <taxon>Marasmiineae</taxon>
        <taxon>Omphalotaceae</taxon>
        <taxon>Marasmiellus</taxon>
    </lineage>
</organism>
<evidence type="ECO:0000313" key="1">
    <source>
        <dbReference type="EMBL" id="KAK7439409.1"/>
    </source>
</evidence>
<dbReference type="EMBL" id="JBANRG010000073">
    <property type="protein sequence ID" value="KAK7439409.1"/>
    <property type="molecule type" value="Genomic_DNA"/>
</dbReference>
<sequence length="192" mass="22028">MSSNTQLFIALFRSKRFPDEYTKLHWMLIPLDPVRGDTLSGRVRGYQIVLSDSQEKPWKTAHTNTVLPESTRPFYGCLYLGSTSLSKEDIQNRMKSEPAEQGDTPDLPIFVQQGRGWSCAQWIIRVLRKWEEEELLGFYIGDPSAFYTRVCVLGGALREHLAKDSEDDYVIVDEKREQIVNVNGVETIHLCT</sequence>
<gene>
    <name evidence="1" type="ORF">VKT23_017630</name>
</gene>